<dbReference type="RefSeq" id="WP_149676557.1">
    <property type="nucleotide sequence ID" value="NZ_VTUZ01000077.1"/>
</dbReference>
<evidence type="ECO:0000313" key="3">
    <source>
        <dbReference type="Proteomes" id="UP000325273"/>
    </source>
</evidence>
<dbReference type="Proteomes" id="UP000325273">
    <property type="component" value="Unassembled WGS sequence"/>
</dbReference>
<feature type="signal peptide" evidence="1">
    <location>
        <begin position="1"/>
        <end position="32"/>
    </location>
</feature>
<name>A0A5B0G500_9BURK</name>
<feature type="chain" id="PRO_5022952999" evidence="1">
    <location>
        <begin position="33"/>
        <end position="268"/>
    </location>
</feature>
<proteinExistence type="predicted"/>
<evidence type="ECO:0000256" key="1">
    <source>
        <dbReference type="SAM" id="SignalP"/>
    </source>
</evidence>
<keyword evidence="1" id="KW-0732">Signal</keyword>
<organism evidence="2 3">
    <name type="scientific">Paraburkholderia panacisoli</name>
    <dbReference type="NCBI Taxonomy" id="2603818"/>
    <lineage>
        <taxon>Bacteria</taxon>
        <taxon>Pseudomonadati</taxon>
        <taxon>Pseudomonadota</taxon>
        <taxon>Betaproteobacteria</taxon>
        <taxon>Burkholderiales</taxon>
        <taxon>Burkholderiaceae</taxon>
        <taxon>Paraburkholderia</taxon>
    </lineage>
</organism>
<dbReference type="AlphaFoldDB" id="A0A5B0G500"/>
<sequence length="268" mass="29628">MFDPRSKRVLSNAMRVLVCALMLVEVRTQANAAAVMRAADIEASYVANSSSGHPFVGDDPVATRDWMVNEHTSSRSPSFGDRVRTLVRIPTSKQRSNSDVTEANFAQNLTFVVPVPYGIRYQAEKHRLTVNVDLSGDDNQTGILLKKTISGPSGRKLVIRQEAKSKGFIQHVDIIELEDGESKKTTVHGRVTLSPAAYAEANGDYAIVLTGHLVPPYFNDRIDHSDPTDDEPTDITTRTFKLYVDINAVWLISPQRGVILSKALHLSR</sequence>
<keyword evidence="3" id="KW-1185">Reference proteome</keyword>
<accession>A0A5B0G500</accession>
<protein>
    <submittedName>
        <fullName evidence="2">Uncharacterized protein</fullName>
    </submittedName>
</protein>
<reference evidence="2 3" key="1">
    <citation type="submission" date="2019-08" db="EMBL/GenBank/DDBJ databases">
        <title>Paraburkholderia sp. DCY113.</title>
        <authorList>
            <person name="Kang J."/>
        </authorList>
    </citation>
    <scope>NUCLEOTIDE SEQUENCE [LARGE SCALE GENOMIC DNA]</scope>
    <source>
        <strain evidence="2 3">DCY113</strain>
    </source>
</reference>
<evidence type="ECO:0000313" key="2">
    <source>
        <dbReference type="EMBL" id="KAA0997661.1"/>
    </source>
</evidence>
<comment type="caution">
    <text evidence="2">The sequence shown here is derived from an EMBL/GenBank/DDBJ whole genome shotgun (WGS) entry which is preliminary data.</text>
</comment>
<dbReference type="EMBL" id="VTUZ01000077">
    <property type="protein sequence ID" value="KAA0997661.1"/>
    <property type="molecule type" value="Genomic_DNA"/>
</dbReference>
<gene>
    <name evidence="2" type="ORF">FVF58_48195</name>
</gene>